<dbReference type="InterPro" id="IPR051395">
    <property type="entry name" value="Cytochrome_c_Peroxidase/MauG"/>
</dbReference>
<dbReference type="PROSITE" id="PS51257">
    <property type="entry name" value="PROKAR_LIPOPROTEIN"/>
    <property type="match status" value="1"/>
</dbReference>
<reference evidence="8 9" key="1">
    <citation type="submission" date="2020-12" db="EMBL/GenBank/DDBJ databases">
        <authorList>
            <person name="Shan Y."/>
        </authorList>
    </citation>
    <scope>NUCLEOTIDE SEQUENCE [LARGE SCALE GENOMIC DNA]</scope>
    <source>
        <strain evidence="9">csc3.9</strain>
    </source>
</reference>
<evidence type="ECO:0000256" key="6">
    <source>
        <dbReference type="SAM" id="SignalP"/>
    </source>
</evidence>
<dbReference type="PROSITE" id="PS51007">
    <property type="entry name" value="CYTC"/>
    <property type="match status" value="1"/>
</dbReference>
<evidence type="ECO:0000256" key="5">
    <source>
        <dbReference type="SAM" id="MobiDB-lite"/>
    </source>
</evidence>
<organism evidence="8 9">
    <name type="scientific">Spongiibacter nanhainus</name>
    <dbReference type="NCBI Taxonomy" id="2794344"/>
    <lineage>
        <taxon>Bacteria</taxon>
        <taxon>Pseudomonadati</taxon>
        <taxon>Pseudomonadota</taxon>
        <taxon>Gammaproteobacteria</taxon>
        <taxon>Cellvibrionales</taxon>
        <taxon>Spongiibacteraceae</taxon>
        <taxon>Spongiibacter</taxon>
    </lineage>
</organism>
<dbReference type="AlphaFoldDB" id="A0A7T4R3U6"/>
<keyword evidence="1 4" id="KW-0349">Heme</keyword>
<dbReference type="GO" id="GO:0046872">
    <property type="term" value="F:metal ion binding"/>
    <property type="evidence" value="ECO:0007669"/>
    <property type="project" value="UniProtKB-KW"/>
</dbReference>
<dbReference type="GO" id="GO:0020037">
    <property type="term" value="F:heme binding"/>
    <property type="evidence" value="ECO:0007669"/>
    <property type="project" value="InterPro"/>
</dbReference>
<feature type="chain" id="PRO_5033027134" description="Cytochrome c domain-containing protein" evidence="6">
    <location>
        <begin position="33"/>
        <end position="683"/>
    </location>
</feature>
<keyword evidence="3 4" id="KW-0408">Iron</keyword>
<dbReference type="SUPFAM" id="SSF46626">
    <property type="entry name" value="Cytochrome c"/>
    <property type="match status" value="1"/>
</dbReference>
<dbReference type="Pfam" id="PF21419">
    <property type="entry name" value="RoxA-like_Cyt-c"/>
    <property type="match status" value="1"/>
</dbReference>
<evidence type="ECO:0000256" key="3">
    <source>
        <dbReference type="ARBA" id="ARBA00023004"/>
    </source>
</evidence>
<dbReference type="GO" id="GO:0004130">
    <property type="term" value="F:cytochrome-c peroxidase activity"/>
    <property type="evidence" value="ECO:0007669"/>
    <property type="project" value="TreeGrafter"/>
</dbReference>
<dbReference type="RefSeq" id="WP_198571243.1">
    <property type="nucleotide sequence ID" value="NZ_CP066167.1"/>
</dbReference>
<protein>
    <recommendedName>
        <fullName evidence="7">Cytochrome c domain-containing protein</fullName>
    </recommendedName>
</protein>
<feature type="region of interest" description="Disordered" evidence="5">
    <location>
        <begin position="30"/>
        <end position="59"/>
    </location>
</feature>
<name>A0A7T4R3U6_9GAMM</name>
<proteinExistence type="predicted"/>
<feature type="signal peptide" evidence="6">
    <location>
        <begin position="1"/>
        <end position="32"/>
    </location>
</feature>
<evidence type="ECO:0000259" key="7">
    <source>
        <dbReference type="PROSITE" id="PS51007"/>
    </source>
</evidence>
<feature type="compositionally biased region" description="Polar residues" evidence="5">
    <location>
        <begin position="37"/>
        <end position="51"/>
    </location>
</feature>
<dbReference type="EMBL" id="CP066167">
    <property type="protein sequence ID" value="QQD19759.1"/>
    <property type="molecule type" value="Genomic_DNA"/>
</dbReference>
<evidence type="ECO:0000313" key="8">
    <source>
        <dbReference type="EMBL" id="QQD19759.1"/>
    </source>
</evidence>
<keyword evidence="9" id="KW-1185">Reference proteome</keyword>
<dbReference type="PANTHER" id="PTHR30600:SF9">
    <property type="entry name" value="BLR7738 PROTEIN"/>
    <property type="match status" value="1"/>
</dbReference>
<keyword evidence="6" id="KW-0732">Signal</keyword>
<dbReference type="Gene3D" id="1.10.760.10">
    <property type="entry name" value="Cytochrome c-like domain"/>
    <property type="match status" value="1"/>
</dbReference>
<dbReference type="InterPro" id="IPR036909">
    <property type="entry name" value="Cyt_c-like_dom_sf"/>
</dbReference>
<feature type="domain" description="Cytochrome c" evidence="7">
    <location>
        <begin position="398"/>
        <end position="683"/>
    </location>
</feature>
<dbReference type="KEGG" id="snan:I6N98_07925"/>
<evidence type="ECO:0000256" key="1">
    <source>
        <dbReference type="ARBA" id="ARBA00022617"/>
    </source>
</evidence>
<evidence type="ECO:0000256" key="4">
    <source>
        <dbReference type="PROSITE-ProRule" id="PRU00433"/>
    </source>
</evidence>
<dbReference type="InterPro" id="IPR009056">
    <property type="entry name" value="Cyt_c-like_dom"/>
</dbReference>
<evidence type="ECO:0000256" key="2">
    <source>
        <dbReference type="ARBA" id="ARBA00022723"/>
    </source>
</evidence>
<gene>
    <name evidence="8" type="ORF">I6N98_07925</name>
</gene>
<keyword evidence="2 4" id="KW-0479">Metal-binding</keyword>
<dbReference type="Proteomes" id="UP000596063">
    <property type="component" value="Chromosome"/>
</dbReference>
<dbReference type="PANTHER" id="PTHR30600">
    <property type="entry name" value="CYTOCHROME C PEROXIDASE-RELATED"/>
    <property type="match status" value="1"/>
</dbReference>
<evidence type="ECO:0000313" key="9">
    <source>
        <dbReference type="Proteomes" id="UP000596063"/>
    </source>
</evidence>
<dbReference type="GO" id="GO:0009055">
    <property type="term" value="F:electron transfer activity"/>
    <property type="evidence" value="ECO:0007669"/>
    <property type="project" value="InterPro"/>
</dbReference>
<accession>A0A7T4R3U6</accession>
<sequence>MRGVRILPATAVATCSLALLLTACGGSSSSSAANGGDNPNQNNDEVSTTQDYPLLGPPRGGSVWSNYCKGRDDNATLPQDPRELLVPGVNEGKAVAFNAHWRSCDIGVSRPTTCGELREQAELGEFVAYGNGEIGTPVSFAGGQERPEGVPAEAYNNLWQVWGLEARPDNFDELVAQRHGAPLAPWRNPYPLPGEDPNLTDGGSGQLPVIYTQIREPDGTWTGEIGTKVCAACHSGHIDAPGLGAMLGGAGSIGDFTVSGSDLNQAQDGGGAVNPISAITISENRGTGAIDFFQLAYVLFSGLDPELLLNEKILLSQAIGNIKSPPWWNMAYRSQKFHGAVFPTDASRIDLAAYYDLTQSLTGNDEEALAWNDAHSGPFQVWTETLESPQYPGPIDTQLAEAGAVLFHSKDLWADGLSNPAPRPDEGNGSCASCHGAYSPRYANDPDYLENPKLAGLAAYTVPMEVVRTDPVYADAMQTMRRFDGSLPPSIEGQNFNWCGLGNSVETENNTPILLAPPMWGIWASAPYFHNGAVPNIWGVLDPDSERPDIWKRVSTPARPDQEGKVVMGFDTNFERAYDQEKLGWKYEELGCGDPGTQAFLDCNPIDEEQPSTIQALLGLLYEQIGITWNLPRPQSLDMNNETIENRKVFNTHLYSQGNQGHDFTAVLTDNERRAIIEYLKTL</sequence>